<feature type="domain" description="N-acetyltransferase" evidence="1">
    <location>
        <begin position="8"/>
        <end position="159"/>
    </location>
</feature>
<dbReference type="PANTHER" id="PTHR43415">
    <property type="entry name" value="SPERMIDINE N(1)-ACETYLTRANSFERASE"/>
    <property type="match status" value="1"/>
</dbReference>
<keyword evidence="3" id="KW-1185">Reference proteome</keyword>
<dbReference type="InterPro" id="IPR000182">
    <property type="entry name" value="GNAT_dom"/>
</dbReference>
<name>A0ABT9F9A3_9GAMM</name>
<gene>
    <name evidence="2" type="ORF">Q8W34_01855</name>
</gene>
<sequence length="159" mass="17736">MQIKSKRFVLSLLTEADATYRYLSWFDDSKAKEFISYKSSSLDELKNYIKAKNNDPAAILLGIFTDGEHIGNIKYEPIDLVNKTATMGILLGEAQWRGKGVAAEVISISADYLAKHFHTETIILGVDKGNTPAISAYKKLGFEISEQTDHGLFMKKSLL</sequence>
<dbReference type="Pfam" id="PF13302">
    <property type="entry name" value="Acetyltransf_3"/>
    <property type="match status" value="1"/>
</dbReference>
<organism evidence="2 3">
    <name type="scientific">Pseudoalteromonas marina</name>
    <dbReference type="NCBI Taxonomy" id="267375"/>
    <lineage>
        <taxon>Bacteria</taxon>
        <taxon>Pseudomonadati</taxon>
        <taxon>Pseudomonadota</taxon>
        <taxon>Gammaproteobacteria</taxon>
        <taxon>Alteromonadales</taxon>
        <taxon>Pseudoalteromonadaceae</taxon>
        <taxon>Pseudoalteromonas</taxon>
    </lineage>
</organism>
<dbReference type="Gene3D" id="3.40.630.30">
    <property type="match status" value="1"/>
</dbReference>
<dbReference type="RefSeq" id="WP_006792717.1">
    <property type="nucleotide sequence ID" value="NZ_AHCB03000005.1"/>
</dbReference>
<evidence type="ECO:0000313" key="3">
    <source>
        <dbReference type="Proteomes" id="UP001177212"/>
    </source>
</evidence>
<dbReference type="PROSITE" id="PS51186">
    <property type="entry name" value="GNAT"/>
    <property type="match status" value="1"/>
</dbReference>
<protein>
    <submittedName>
        <fullName evidence="2">GNAT family N-acetyltransferase</fullName>
    </submittedName>
</protein>
<evidence type="ECO:0000313" key="2">
    <source>
        <dbReference type="EMBL" id="MDP2563362.1"/>
    </source>
</evidence>
<dbReference type="InterPro" id="IPR016181">
    <property type="entry name" value="Acyl_CoA_acyltransferase"/>
</dbReference>
<proteinExistence type="predicted"/>
<dbReference type="Proteomes" id="UP001177212">
    <property type="component" value="Unassembled WGS sequence"/>
</dbReference>
<dbReference type="PANTHER" id="PTHR43415:SF3">
    <property type="entry name" value="GNAT-FAMILY ACETYLTRANSFERASE"/>
    <property type="match status" value="1"/>
</dbReference>
<accession>A0ABT9F9A3</accession>
<dbReference type="EMBL" id="JAUYVT010000001">
    <property type="protein sequence ID" value="MDP2563362.1"/>
    <property type="molecule type" value="Genomic_DNA"/>
</dbReference>
<reference evidence="2" key="1">
    <citation type="submission" date="2023-07" db="EMBL/GenBank/DDBJ databases">
        <title>Genome content predicts the carbon catabolic preferences of heterotrophic bacteria.</title>
        <authorList>
            <person name="Gralka M."/>
        </authorList>
    </citation>
    <scope>NUCLEOTIDE SEQUENCE</scope>
    <source>
        <strain evidence="2">4G09</strain>
    </source>
</reference>
<comment type="caution">
    <text evidence="2">The sequence shown here is derived from an EMBL/GenBank/DDBJ whole genome shotgun (WGS) entry which is preliminary data.</text>
</comment>
<evidence type="ECO:0000259" key="1">
    <source>
        <dbReference type="PROSITE" id="PS51186"/>
    </source>
</evidence>
<dbReference type="SUPFAM" id="SSF55729">
    <property type="entry name" value="Acyl-CoA N-acyltransferases (Nat)"/>
    <property type="match status" value="1"/>
</dbReference>